<dbReference type="RefSeq" id="WP_145763275.1">
    <property type="nucleotide sequence ID" value="NZ_CP109114.1"/>
</dbReference>
<dbReference type="AlphaFoldDB" id="A0A561UTY7"/>
<feature type="transmembrane region" description="Helical" evidence="1">
    <location>
        <begin position="35"/>
        <end position="55"/>
    </location>
</feature>
<dbReference type="EMBL" id="VIWW01000001">
    <property type="protein sequence ID" value="TWG02828.1"/>
    <property type="molecule type" value="Genomic_DNA"/>
</dbReference>
<evidence type="ECO:0000313" key="2">
    <source>
        <dbReference type="EMBL" id="TWG02828.1"/>
    </source>
</evidence>
<keyword evidence="1" id="KW-0472">Membrane</keyword>
<organism evidence="2 4">
    <name type="scientific">Streptomyces brevispora</name>
    <dbReference type="NCBI Taxonomy" id="887462"/>
    <lineage>
        <taxon>Bacteria</taxon>
        <taxon>Bacillati</taxon>
        <taxon>Actinomycetota</taxon>
        <taxon>Actinomycetes</taxon>
        <taxon>Kitasatosporales</taxon>
        <taxon>Streptomycetaceae</taxon>
        <taxon>Streptomyces</taxon>
    </lineage>
</organism>
<dbReference type="EMBL" id="CP109114">
    <property type="protein sequence ID" value="WSC16063.1"/>
    <property type="molecule type" value="Genomic_DNA"/>
</dbReference>
<gene>
    <name evidence="2" type="ORF">FHX80_111239</name>
    <name evidence="3" type="ORF">OIE64_26705</name>
</gene>
<keyword evidence="1" id="KW-1133">Transmembrane helix</keyword>
<evidence type="ECO:0000313" key="5">
    <source>
        <dbReference type="Proteomes" id="UP001330827"/>
    </source>
</evidence>
<accession>A0A561UTY7</accession>
<evidence type="ECO:0000313" key="4">
    <source>
        <dbReference type="Proteomes" id="UP000318186"/>
    </source>
</evidence>
<feature type="transmembrane region" description="Helical" evidence="1">
    <location>
        <begin position="6"/>
        <end position="23"/>
    </location>
</feature>
<keyword evidence="5" id="KW-1185">Reference proteome</keyword>
<reference evidence="2 4" key="1">
    <citation type="submission" date="2019-06" db="EMBL/GenBank/DDBJ databases">
        <title>Sequencing the genomes of 1000 actinobacteria strains.</title>
        <authorList>
            <person name="Klenk H.-P."/>
        </authorList>
    </citation>
    <scope>NUCLEOTIDE SEQUENCE [LARGE SCALE GENOMIC DNA]</scope>
    <source>
        <strain evidence="2 4">DSM 42059</strain>
    </source>
</reference>
<dbReference type="Proteomes" id="UP001330827">
    <property type="component" value="Chromosome"/>
</dbReference>
<name>A0A561UTY7_9ACTN</name>
<feature type="transmembrane region" description="Helical" evidence="1">
    <location>
        <begin position="112"/>
        <end position="135"/>
    </location>
</feature>
<protein>
    <submittedName>
        <fullName evidence="2">Uncharacterized protein</fullName>
    </submittedName>
</protein>
<proteinExistence type="predicted"/>
<evidence type="ECO:0000313" key="3">
    <source>
        <dbReference type="EMBL" id="WSC16063.1"/>
    </source>
</evidence>
<reference evidence="3 5" key="2">
    <citation type="submission" date="2022-10" db="EMBL/GenBank/DDBJ databases">
        <title>The complete genomes of actinobacterial strains from the NBC collection.</title>
        <authorList>
            <person name="Joergensen T.S."/>
            <person name="Alvarez Arevalo M."/>
            <person name="Sterndorff E.B."/>
            <person name="Faurdal D."/>
            <person name="Vuksanovic O."/>
            <person name="Mourched A.-S."/>
            <person name="Charusanti P."/>
            <person name="Shaw S."/>
            <person name="Blin K."/>
            <person name="Weber T."/>
        </authorList>
    </citation>
    <scope>NUCLEOTIDE SEQUENCE [LARGE SCALE GENOMIC DNA]</scope>
    <source>
        <strain evidence="3 5">NBC 01769</strain>
    </source>
</reference>
<keyword evidence="1" id="KW-0812">Transmembrane</keyword>
<dbReference type="Proteomes" id="UP000318186">
    <property type="component" value="Unassembled WGS sequence"/>
</dbReference>
<sequence>MFNLIFAALVLAVLAGLLMLRRGAKQHPRWHKRPLVLIGAALIAGGFTVVVWGFGVFSGGLDVRETCELTHHTTYDQAWRDRTGADGTSYFPLANACNEQVSLVPAWVNPTIVVLAVFTVSALALALFRIAYAIFHRKELVSS</sequence>
<dbReference type="OrthoDB" id="3385752at2"/>
<evidence type="ECO:0000256" key="1">
    <source>
        <dbReference type="SAM" id="Phobius"/>
    </source>
</evidence>